<evidence type="ECO:0000256" key="4">
    <source>
        <dbReference type="ARBA" id="ARBA00022989"/>
    </source>
</evidence>
<keyword evidence="2" id="KW-1003">Cell membrane</keyword>
<dbReference type="PRINTS" id="PR01837">
    <property type="entry name" value="MGTCSAPBPROT"/>
</dbReference>
<feature type="transmembrane region" description="Helical" evidence="6">
    <location>
        <begin position="367"/>
        <end position="388"/>
    </location>
</feature>
<feature type="transmembrane region" description="Helical" evidence="6">
    <location>
        <begin position="233"/>
        <end position="251"/>
    </location>
</feature>
<reference evidence="9" key="1">
    <citation type="submission" date="2018-06" db="EMBL/GenBank/DDBJ databases">
        <authorList>
            <person name="Zhirakovskaya E."/>
        </authorList>
    </citation>
    <scope>NUCLEOTIDE SEQUENCE</scope>
</reference>
<feature type="transmembrane region" description="Helical" evidence="6">
    <location>
        <begin position="60"/>
        <end position="78"/>
    </location>
</feature>
<comment type="subcellular location">
    <subcellularLocation>
        <location evidence="1">Cell membrane</location>
        <topology evidence="1">Multi-pass membrane protein</topology>
    </subcellularLocation>
</comment>
<evidence type="ECO:0000256" key="5">
    <source>
        <dbReference type="ARBA" id="ARBA00023136"/>
    </source>
</evidence>
<proteinExistence type="predicted"/>
<dbReference type="Pfam" id="PF02308">
    <property type="entry name" value="MgtC"/>
    <property type="match status" value="1"/>
</dbReference>
<dbReference type="EMBL" id="UOFM01000459">
    <property type="protein sequence ID" value="VAW82285.1"/>
    <property type="molecule type" value="Genomic_DNA"/>
</dbReference>
<feature type="transmembrane region" description="Helical" evidence="6">
    <location>
        <begin position="395"/>
        <end position="415"/>
    </location>
</feature>
<evidence type="ECO:0000256" key="2">
    <source>
        <dbReference type="ARBA" id="ARBA00022475"/>
    </source>
</evidence>
<evidence type="ECO:0000259" key="8">
    <source>
        <dbReference type="Pfam" id="PF13194"/>
    </source>
</evidence>
<keyword evidence="4 6" id="KW-1133">Transmembrane helix</keyword>
<feature type="transmembrane region" description="Helical" evidence="6">
    <location>
        <begin position="263"/>
        <end position="283"/>
    </location>
</feature>
<keyword evidence="5 6" id="KW-0472">Membrane</keyword>
<evidence type="ECO:0000256" key="1">
    <source>
        <dbReference type="ARBA" id="ARBA00004651"/>
    </source>
</evidence>
<dbReference type="GO" id="GO:0005886">
    <property type="term" value="C:plasma membrane"/>
    <property type="evidence" value="ECO:0007669"/>
    <property type="project" value="UniProtKB-SubCell"/>
</dbReference>
<feature type="transmembrane region" description="Helical" evidence="6">
    <location>
        <begin position="332"/>
        <end position="355"/>
    </location>
</feature>
<feature type="transmembrane region" description="Helical" evidence="6">
    <location>
        <begin position="202"/>
        <end position="221"/>
    </location>
</feature>
<dbReference type="InterPro" id="IPR025105">
    <property type="entry name" value="DUF4010"/>
</dbReference>
<feature type="domain" description="DUF4010" evidence="8">
    <location>
        <begin position="180"/>
        <end position="386"/>
    </location>
</feature>
<sequence length="416" mass="44067">MEHMTGLGIALALGLLVGIERGWNERAAEEGSRIAGIRTFGLLGLLGGLWALLAEDMGEILLGISFLALTAILVVAYWRERQAQRDLGITTLVAALVTFALGALAVRGQLHIAITGAVVTTTLLSLKPALHGWLRRLEPDEFYAAVKLLLISVVLLPVLPNQGYGPWQAINPYQVWWMVVLIAGLSFAGYLAMKLVGAERGILLTGVFGGMVSSTATTLTFSRLARQLNMGRLLSVGVLVASTTMFPRILIEVSVINPALLPHLALPLGLITLVATAYTAWLWHSPGENHNATTLHLKNPLQLTSALQFGLLLAAIMLLAEAFRTWLGEAGIYLLAAASGIADVDAITLSLANMARGDLAADVASRAILLAALVNTLVKGMLVFVIAGGSMARHFAPGLILMLATGAGSLLWLQAT</sequence>
<feature type="transmembrane region" description="Helical" evidence="6">
    <location>
        <begin position="175"/>
        <end position="193"/>
    </location>
</feature>
<dbReference type="InterPro" id="IPR003416">
    <property type="entry name" value="MgtC/SapB/SrpB/YhiD_fam"/>
</dbReference>
<evidence type="ECO:0000259" key="7">
    <source>
        <dbReference type="Pfam" id="PF02308"/>
    </source>
</evidence>
<feature type="transmembrane region" description="Helical" evidence="6">
    <location>
        <begin position="112"/>
        <end position="130"/>
    </location>
</feature>
<dbReference type="InterPro" id="IPR049177">
    <property type="entry name" value="MgtC_SapB_SrpB_YhiD_N"/>
</dbReference>
<dbReference type="AlphaFoldDB" id="A0A3B0YMY9"/>
<dbReference type="PANTHER" id="PTHR39084:SF1">
    <property type="entry name" value="DUF4010 DOMAIN-CONTAINING PROTEIN"/>
    <property type="match status" value="1"/>
</dbReference>
<feature type="transmembrane region" description="Helical" evidence="6">
    <location>
        <begin position="6"/>
        <end position="23"/>
    </location>
</feature>
<feature type="domain" description="MgtC/SapB/SrpB/YhiD N-terminal" evidence="7">
    <location>
        <begin position="7"/>
        <end position="132"/>
    </location>
</feature>
<name>A0A3B0YMY9_9ZZZZ</name>
<feature type="transmembrane region" description="Helical" evidence="6">
    <location>
        <begin position="35"/>
        <end position="54"/>
    </location>
</feature>
<evidence type="ECO:0000313" key="9">
    <source>
        <dbReference type="EMBL" id="VAW82285.1"/>
    </source>
</evidence>
<accession>A0A3B0YMY9</accession>
<keyword evidence="3 6" id="KW-0812">Transmembrane</keyword>
<organism evidence="9">
    <name type="scientific">hydrothermal vent metagenome</name>
    <dbReference type="NCBI Taxonomy" id="652676"/>
    <lineage>
        <taxon>unclassified sequences</taxon>
        <taxon>metagenomes</taxon>
        <taxon>ecological metagenomes</taxon>
    </lineage>
</organism>
<feature type="transmembrane region" description="Helical" evidence="6">
    <location>
        <begin position="303"/>
        <end position="320"/>
    </location>
</feature>
<dbReference type="PANTHER" id="PTHR39084">
    <property type="entry name" value="MEMBRANE PROTEIN-RELATED"/>
    <property type="match status" value="1"/>
</dbReference>
<gene>
    <name evidence="9" type="ORF">MNBD_GAMMA14-141</name>
</gene>
<feature type="transmembrane region" description="Helical" evidence="6">
    <location>
        <begin position="142"/>
        <end position="160"/>
    </location>
</feature>
<evidence type="ECO:0000256" key="6">
    <source>
        <dbReference type="SAM" id="Phobius"/>
    </source>
</evidence>
<evidence type="ECO:0000256" key="3">
    <source>
        <dbReference type="ARBA" id="ARBA00022692"/>
    </source>
</evidence>
<dbReference type="Pfam" id="PF13194">
    <property type="entry name" value="DUF4010"/>
    <property type="match status" value="1"/>
</dbReference>
<protein>
    <submittedName>
        <fullName evidence="9">MgtC family</fullName>
    </submittedName>
</protein>
<feature type="transmembrane region" description="Helical" evidence="6">
    <location>
        <begin position="87"/>
        <end position="106"/>
    </location>
</feature>